<dbReference type="PANTHER" id="PTHR11066:SF48">
    <property type="entry name" value="ACYL-COA THIOESTERASE II"/>
    <property type="match status" value="1"/>
</dbReference>
<dbReference type="AlphaFoldDB" id="A0AAV5TJW1"/>
<dbReference type="Proteomes" id="UP001432027">
    <property type="component" value="Unassembled WGS sequence"/>
</dbReference>
<accession>A0AAV5TJW1</accession>
<evidence type="ECO:0000259" key="2">
    <source>
        <dbReference type="Pfam" id="PF20789"/>
    </source>
</evidence>
<dbReference type="GO" id="GO:0009062">
    <property type="term" value="P:fatty acid catabolic process"/>
    <property type="evidence" value="ECO:0007669"/>
    <property type="project" value="TreeGrafter"/>
</dbReference>
<dbReference type="GO" id="GO:0047617">
    <property type="term" value="F:fatty acyl-CoA hydrolase activity"/>
    <property type="evidence" value="ECO:0007669"/>
    <property type="project" value="InterPro"/>
</dbReference>
<dbReference type="Pfam" id="PF20789">
    <property type="entry name" value="4HBT_3C"/>
    <property type="match status" value="1"/>
</dbReference>
<proteinExistence type="inferred from homology"/>
<dbReference type="InterPro" id="IPR029069">
    <property type="entry name" value="HotDog_dom_sf"/>
</dbReference>
<dbReference type="GO" id="GO:0005782">
    <property type="term" value="C:peroxisomal matrix"/>
    <property type="evidence" value="ECO:0007669"/>
    <property type="project" value="UniProtKB-SubCell"/>
</dbReference>
<keyword evidence="4" id="KW-1185">Reference proteome</keyword>
<dbReference type="SUPFAM" id="SSF54637">
    <property type="entry name" value="Thioesterase/thiol ester dehydrase-isomerase"/>
    <property type="match status" value="2"/>
</dbReference>
<dbReference type="CDD" id="cd03444">
    <property type="entry name" value="Thioesterase_II_repeat1"/>
    <property type="match status" value="1"/>
</dbReference>
<protein>
    <recommendedName>
        <fullName evidence="2">Acyl-CoA thioesterase-like C-terminal domain-containing protein</fullName>
    </recommendedName>
</protein>
<evidence type="ECO:0000313" key="4">
    <source>
        <dbReference type="Proteomes" id="UP001432027"/>
    </source>
</evidence>
<dbReference type="InterPro" id="IPR003703">
    <property type="entry name" value="Acyl_CoA_thio"/>
</dbReference>
<organism evidence="3 4">
    <name type="scientific">Pristionchus entomophagus</name>
    <dbReference type="NCBI Taxonomy" id="358040"/>
    <lineage>
        <taxon>Eukaryota</taxon>
        <taxon>Metazoa</taxon>
        <taxon>Ecdysozoa</taxon>
        <taxon>Nematoda</taxon>
        <taxon>Chromadorea</taxon>
        <taxon>Rhabditida</taxon>
        <taxon>Rhabditina</taxon>
        <taxon>Diplogasteromorpha</taxon>
        <taxon>Diplogasteroidea</taxon>
        <taxon>Neodiplogasteridae</taxon>
        <taxon>Pristionchus</taxon>
    </lineage>
</organism>
<reference evidence="3" key="1">
    <citation type="submission" date="2023-10" db="EMBL/GenBank/DDBJ databases">
        <title>Genome assembly of Pristionchus species.</title>
        <authorList>
            <person name="Yoshida K."/>
            <person name="Sommer R.J."/>
        </authorList>
    </citation>
    <scope>NUCLEOTIDE SEQUENCE</scope>
    <source>
        <strain evidence="3">RS0144</strain>
    </source>
</reference>
<dbReference type="PANTHER" id="PTHR11066">
    <property type="entry name" value="ACYL-COA THIOESTERASE"/>
    <property type="match status" value="1"/>
</dbReference>
<dbReference type="EMBL" id="BTSX01000004">
    <property type="protein sequence ID" value="GMS94571.1"/>
    <property type="molecule type" value="Genomic_DNA"/>
</dbReference>
<feature type="domain" description="Acyl-CoA thioesterase-like C-terminal" evidence="2">
    <location>
        <begin position="164"/>
        <end position="285"/>
    </location>
</feature>
<name>A0AAV5TJW1_9BILA</name>
<sequence length="296" mass="32890">CYSTAMSTSPASISNYFDLIKLDDRNVKSLPPHLAGIIVPGRTFGGLLVSQAVRSFTTLNPGVFPHTVNYKYIAPGNSSVPLQFKITDYIDSKVASVSASEDGKLVGMGHINYTTSPDLLDSSAFPCPDYGSPDDYSSADELIEYVEGKMKQFLEMMKSFPVEARPVESPHFPTSEIVRNATWLRIKPEFKDDLRSANGLSVALFLSDFTIFEAAKATFEKSNIKIKSSASLHHSVWIHETNFDPLGWYLCVGKCDVISFGRAKMETYMFNESRKCVMTVVQEGYFQIAPERGNKL</sequence>
<comment type="similarity">
    <text evidence="1">Belongs to the C/M/P thioester hydrolase family.</text>
</comment>
<comment type="caution">
    <text evidence="3">The sequence shown here is derived from an EMBL/GenBank/DDBJ whole genome shotgun (WGS) entry which is preliminary data.</text>
</comment>
<gene>
    <name evidence="3" type="ORF">PENTCL1PPCAC_16746</name>
</gene>
<evidence type="ECO:0000313" key="3">
    <source>
        <dbReference type="EMBL" id="GMS94571.1"/>
    </source>
</evidence>
<feature type="non-terminal residue" evidence="3">
    <location>
        <position position="1"/>
    </location>
</feature>
<dbReference type="GO" id="GO:0006637">
    <property type="term" value="P:acyl-CoA metabolic process"/>
    <property type="evidence" value="ECO:0007669"/>
    <property type="project" value="InterPro"/>
</dbReference>
<evidence type="ECO:0000256" key="1">
    <source>
        <dbReference type="ARBA" id="ARBA00006538"/>
    </source>
</evidence>
<dbReference type="InterPro" id="IPR042171">
    <property type="entry name" value="Acyl-CoA_hotdog"/>
</dbReference>
<dbReference type="Gene3D" id="2.40.160.210">
    <property type="entry name" value="Acyl-CoA thioesterase, double hotdog domain"/>
    <property type="match status" value="1"/>
</dbReference>
<dbReference type="InterPro" id="IPR049450">
    <property type="entry name" value="ACOT8-like_C"/>
</dbReference>